<gene>
    <name evidence="3" type="ORF">THAPSDRAFT_1838</name>
</gene>
<organism evidence="3 4">
    <name type="scientific">Thalassiosira pseudonana</name>
    <name type="common">Marine diatom</name>
    <name type="synonym">Cyclotella nana</name>
    <dbReference type="NCBI Taxonomy" id="35128"/>
    <lineage>
        <taxon>Eukaryota</taxon>
        <taxon>Sar</taxon>
        <taxon>Stramenopiles</taxon>
        <taxon>Ochrophyta</taxon>
        <taxon>Bacillariophyta</taxon>
        <taxon>Coscinodiscophyceae</taxon>
        <taxon>Thalassiosirophycidae</taxon>
        <taxon>Thalassiosirales</taxon>
        <taxon>Thalassiosiraceae</taxon>
        <taxon>Thalassiosira</taxon>
    </lineage>
</organism>
<feature type="compositionally biased region" description="Basic residues" evidence="2">
    <location>
        <begin position="37"/>
        <end position="47"/>
    </location>
</feature>
<proteinExistence type="predicted"/>
<feature type="region of interest" description="Disordered" evidence="2">
    <location>
        <begin position="387"/>
        <end position="618"/>
    </location>
</feature>
<evidence type="ECO:0000256" key="1">
    <source>
        <dbReference type="SAM" id="Coils"/>
    </source>
</evidence>
<dbReference type="AlphaFoldDB" id="B8BS31"/>
<evidence type="ECO:0000256" key="2">
    <source>
        <dbReference type="SAM" id="MobiDB-lite"/>
    </source>
</evidence>
<feature type="region of interest" description="Disordered" evidence="2">
    <location>
        <begin position="1"/>
        <end position="102"/>
    </location>
</feature>
<dbReference type="GeneID" id="7449090"/>
<protein>
    <submittedName>
        <fullName evidence="3">Uncharacterized protein</fullName>
    </submittedName>
</protein>
<dbReference type="eggNOG" id="ENOG502QZDZ">
    <property type="taxonomic scope" value="Eukaryota"/>
</dbReference>
<feature type="region of interest" description="Disordered" evidence="2">
    <location>
        <begin position="144"/>
        <end position="166"/>
    </location>
</feature>
<feature type="compositionally biased region" description="Basic residues" evidence="2">
    <location>
        <begin position="459"/>
        <end position="468"/>
    </location>
</feature>
<feature type="compositionally biased region" description="Polar residues" evidence="2">
    <location>
        <begin position="144"/>
        <end position="157"/>
    </location>
</feature>
<dbReference type="KEGG" id="tps:THAPSDRAFT_1838"/>
<feature type="compositionally biased region" description="Polar residues" evidence="2">
    <location>
        <begin position="547"/>
        <end position="556"/>
    </location>
</feature>
<feature type="compositionally biased region" description="Acidic residues" evidence="2">
    <location>
        <begin position="587"/>
        <end position="599"/>
    </location>
</feature>
<dbReference type="RefSeq" id="XP_002287010.1">
    <property type="nucleotide sequence ID" value="XM_002286974.1"/>
</dbReference>
<dbReference type="EMBL" id="CM000638">
    <property type="protein sequence ID" value="EED96651.1"/>
    <property type="molecule type" value="Genomic_DNA"/>
</dbReference>
<feature type="region of interest" description="Disordered" evidence="2">
    <location>
        <begin position="336"/>
        <end position="367"/>
    </location>
</feature>
<keyword evidence="4" id="KW-1185">Reference proteome</keyword>
<dbReference type="InParanoid" id="B8BS31"/>
<dbReference type="Proteomes" id="UP000001449">
    <property type="component" value="Chromosome 1"/>
</dbReference>
<keyword evidence="1" id="KW-0175">Coiled coil</keyword>
<feature type="compositionally biased region" description="Polar residues" evidence="2">
    <location>
        <begin position="576"/>
        <end position="586"/>
    </location>
</feature>
<feature type="coiled-coil region" evidence="1">
    <location>
        <begin position="739"/>
        <end position="769"/>
    </location>
</feature>
<evidence type="ECO:0000313" key="3">
    <source>
        <dbReference type="EMBL" id="EED96651.1"/>
    </source>
</evidence>
<reference evidence="3 4" key="1">
    <citation type="journal article" date="2004" name="Science">
        <title>The genome of the diatom Thalassiosira pseudonana: ecology, evolution, and metabolism.</title>
        <authorList>
            <person name="Armbrust E.V."/>
            <person name="Berges J.A."/>
            <person name="Bowler C."/>
            <person name="Green B.R."/>
            <person name="Martinez D."/>
            <person name="Putnam N.H."/>
            <person name="Zhou S."/>
            <person name="Allen A.E."/>
            <person name="Apt K.E."/>
            <person name="Bechner M."/>
            <person name="Brzezinski M.A."/>
            <person name="Chaal B.K."/>
            <person name="Chiovitti A."/>
            <person name="Davis A.K."/>
            <person name="Demarest M.S."/>
            <person name="Detter J.C."/>
            <person name="Glavina T."/>
            <person name="Goodstein D."/>
            <person name="Hadi M.Z."/>
            <person name="Hellsten U."/>
            <person name="Hildebrand M."/>
            <person name="Jenkins B.D."/>
            <person name="Jurka J."/>
            <person name="Kapitonov V.V."/>
            <person name="Kroger N."/>
            <person name="Lau W.W."/>
            <person name="Lane T.W."/>
            <person name="Larimer F.W."/>
            <person name="Lippmeier J.C."/>
            <person name="Lucas S."/>
            <person name="Medina M."/>
            <person name="Montsant A."/>
            <person name="Obornik M."/>
            <person name="Parker M.S."/>
            <person name="Palenik B."/>
            <person name="Pazour G.J."/>
            <person name="Richardson P.M."/>
            <person name="Rynearson T.A."/>
            <person name="Saito M.A."/>
            <person name="Schwartz D.C."/>
            <person name="Thamatrakoln K."/>
            <person name="Valentin K."/>
            <person name="Vardi A."/>
            <person name="Wilkerson F.P."/>
            <person name="Rokhsar D.S."/>
        </authorList>
    </citation>
    <scope>NUCLEOTIDE SEQUENCE [LARGE SCALE GENOMIC DNA]</scope>
    <source>
        <strain evidence="3 4">CCMP1335</strain>
    </source>
</reference>
<dbReference type="HOGENOM" id="CLU_351114_0_0_1"/>
<evidence type="ECO:0000313" key="4">
    <source>
        <dbReference type="Proteomes" id="UP000001449"/>
    </source>
</evidence>
<feature type="compositionally biased region" description="Polar residues" evidence="2">
    <location>
        <begin position="1"/>
        <end position="32"/>
    </location>
</feature>
<reference evidence="3 4" key="2">
    <citation type="journal article" date="2008" name="Nature">
        <title>The Phaeodactylum genome reveals the evolutionary history of diatom genomes.</title>
        <authorList>
            <person name="Bowler C."/>
            <person name="Allen A.E."/>
            <person name="Badger J.H."/>
            <person name="Grimwood J."/>
            <person name="Jabbari K."/>
            <person name="Kuo A."/>
            <person name="Maheswari U."/>
            <person name="Martens C."/>
            <person name="Maumus F."/>
            <person name="Otillar R.P."/>
            <person name="Rayko E."/>
            <person name="Salamov A."/>
            <person name="Vandepoele K."/>
            <person name="Beszteri B."/>
            <person name="Gruber A."/>
            <person name="Heijde M."/>
            <person name="Katinka M."/>
            <person name="Mock T."/>
            <person name="Valentin K."/>
            <person name="Verret F."/>
            <person name="Berges J.A."/>
            <person name="Brownlee C."/>
            <person name="Cadoret J.P."/>
            <person name="Chiovitti A."/>
            <person name="Choi C.J."/>
            <person name="Coesel S."/>
            <person name="De Martino A."/>
            <person name="Detter J.C."/>
            <person name="Durkin C."/>
            <person name="Falciatore A."/>
            <person name="Fournet J."/>
            <person name="Haruta M."/>
            <person name="Huysman M.J."/>
            <person name="Jenkins B.D."/>
            <person name="Jiroutova K."/>
            <person name="Jorgensen R.E."/>
            <person name="Joubert Y."/>
            <person name="Kaplan A."/>
            <person name="Kroger N."/>
            <person name="Kroth P.G."/>
            <person name="La Roche J."/>
            <person name="Lindquist E."/>
            <person name="Lommer M."/>
            <person name="Martin-Jezequel V."/>
            <person name="Lopez P.J."/>
            <person name="Lucas S."/>
            <person name="Mangogna M."/>
            <person name="McGinnis K."/>
            <person name="Medlin L.K."/>
            <person name="Montsant A."/>
            <person name="Oudot-Le Secq M.P."/>
            <person name="Napoli C."/>
            <person name="Obornik M."/>
            <person name="Parker M.S."/>
            <person name="Petit J.L."/>
            <person name="Porcel B.M."/>
            <person name="Poulsen N."/>
            <person name="Robison M."/>
            <person name="Rychlewski L."/>
            <person name="Rynearson T.A."/>
            <person name="Schmutz J."/>
            <person name="Shapiro H."/>
            <person name="Siaut M."/>
            <person name="Stanley M."/>
            <person name="Sussman M.R."/>
            <person name="Taylor A.R."/>
            <person name="Vardi A."/>
            <person name="von Dassow P."/>
            <person name="Vyverman W."/>
            <person name="Willis A."/>
            <person name="Wyrwicz L.S."/>
            <person name="Rokhsar D.S."/>
            <person name="Weissenbach J."/>
            <person name="Armbrust E.V."/>
            <person name="Green B.R."/>
            <person name="Van de Peer Y."/>
            <person name="Grigoriev I.V."/>
        </authorList>
    </citation>
    <scope>NUCLEOTIDE SEQUENCE [LARGE SCALE GENOMIC DNA]</scope>
    <source>
        <strain evidence="3 4">CCMP1335</strain>
    </source>
</reference>
<dbReference type="PaxDb" id="35128-Thaps1838"/>
<feature type="compositionally biased region" description="Basic and acidic residues" evidence="2">
    <location>
        <begin position="418"/>
        <end position="434"/>
    </location>
</feature>
<accession>B8BS31</accession>
<name>B8BS31_THAPS</name>
<feature type="compositionally biased region" description="Polar residues" evidence="2">
    <location>
        <begin position="491"/>
        <end position="501"/>
    </location>
</feature>
<sequence>MASSNEQPSTAKTSSHITMNQMPMNVTKSSRGVSKLSSRHHRRRRRESRGDRGGSGSDGGKEDRVPIPSFSLTPPSANIAAANANDGGRDKEMGKVGSSSVRLKSVNDGGEALKENVKVNSQSSIPMVPIDNAKKEINTKSTGVGTSTLIQSETISSNEEESKDECVPSTEGVVVCATAPIKQPAVDTRMEVTTTVGSDCSQQLLKSVQNEEGNQSASITTSKYFSNPSGELVSLMATFRADIGESNIDLGPGKQKVDKSLSSLGGGYQIESRTKPSSGAGGEQCWALSNQKQATKSDVSRKQSVIIVQSKTSSQQTQPTSNTTVASKAANVKPSFHVDPSLTGSRSLGLTKAATKGAPKPKNKMQGYVTGSRVDCIEMSETIRTKEVKANGKGSDCPFEEEVQPNSTKNAKRPYKQKSCDKIESKLKSKEPKPTKLSASSKPTADDNDTSDELDVTKLFKRPKKRKNAANATTAKSKAEIIEIMDDNDNESPPQKDSASSKIGLAGAQATKPRKKRKVASTLPSSSSDSSQDEFGLDTSVKHKQSKGATKSNGKTAPSRAVGSKRAKTDDYAYQPTLTQMVNGSTGEDECADRYENDDEVHVSTSAVGSPESGCSDHDYVEHSIQQHGTMDDFREAAARGKRSTGNVWDMAGTGHGYDDVGIDALLKVLDETEELDSDGGEKCDSTYGKLQPLTQRGESAVEKIESSVLMDQSKVDAITRGCPNWKENVHYVQRQYDTDELNDALQQVQEKRSRMEALKAQLLQAYDDRVEALELFERSVQSRINALSADQEQSQYVDEEL</sequence>
<feature type="compositionally biased region" description="Low complexity" evidence="2">
    <location>
        <begin position="351"/>
        <end position="360"/>
    </location>
</feature>